<dbReference type="InterPro" id="IPR013783">
    <property type="entry name" value="Ig-like_fold"/>
</dbReference>
<organism evidence="2 3">
    <name type="scientific">Flavobacterium bernardetii</name>
    <dbReference type="NCBI Taxonomy" id="2813823"/>
    <lineage>
        <taxon>Bacteria</taxon>
        <taxon>Pseudomonadati</taxon>
        <taxon>Bacteroidota</taxon>
        <taxon>Flavobacteriia</taxon>
        <taxon>Flavobacteriales</taxon>
        <taxon>Flavobacteriaceae</taxon>
        <taxon>Flavobacterium</taxon>
    </lineage>
</organism>
<dbReference type="EMBL" id="JACRUN010000003">
    <property type="protein sequence ID" value="MBC5834783.1"/>
    <property type="molecule type" value="Genomic_DNA"/>
</dbReference>
<keyword evidence="3" id="KW-1185">Reference proteome</keyword>
<proteinExistence type="predicted"/>
<reference evidence="2 3" key="1">
    <citation type="submission" date="2020-08" db="EMBL/GenBank/DDBJ databases">
        <title>Description of novel Flavobacterium F-408 isolate.</title>
        <authorList>
            <person name="Saticioglu I.B."/>
            <person name="Duman M."/>
            <person name="Altun S."/>
        </authorList>
    </citation>
    <scope>NUCLEOTIDE SEQUENCE [LARGE SCALE GENOMIC DNA]</scope>
    <source>
        <strain evidence="2 3">F-408</strain>
    </source>
</reference>
<gene>
    <name evidence="2" type="ORF">H8R27_07785</name>
</gene>
<evidence type="ECO:0000313" key="2">
    <source>
        <dbReference type="EMBL" id="MBC5834783.1"/>
    </source>
</evidence>
<evidence type="ECO:0008006" key="4">
    <source>
        <dbReference type="Google" id="ProtNLM"/>
    </source>
</evidence>
<feature type="chain" id="PRO_5045478907" description="Ig-like domain-containing protein" evidence="1">
    <location>
        <begin position="22"/>
        <end position="1174"/>
    </location>
</feature>
<evidence type="ECO:0000256" key="1">
    <source>
        <dbReference type="SAM" id="SignalP"/>
    </source>
</evidence>
<feature type="non-terminal residue" evidence="2">
    <location>
        <position position="1174"/>
    </location>
</feature>
<comment type="caution">
    <text evidence="2">The sequence shown here is derived from an EMBL/GenBank/DDBJ whole genome shotgun (WGS) entry which is preliminary data.</text>
</comment>
<protein>
    <recommendedName>
        <fullName evidence="4">Ig-like domain-containing protein</fullName>
    </recommendedName>
</protein>
<sequence length="1174" mass="119598">MKKFLLLFFVFLSINSIYSQATCATADPICVGSVIAPPSGLNNPDFGAIGCNTLTTNASWYVFKVGTSGNIDFSLHQGNNAPLYNNNDVNFVCWGPFTDNSNCTELYDFPDGNLNGGVNNIVACSSSVLFTENFTITGAVAQNYYVLLVTNLTNQPGTFVLEQLNTATAGAGSTDCSIMCGVNLGPTASTNYPSSPAINTVSLCSNNVTSYVLHCNFEDTPANAATLSYQWYLGGVLQPTLTTKSITITQAGIWKVVVTHPNCLTTSEDSVIIAVTPDNTVTGPTNTTVCRNTPIAPIITHTTTGATGIGPATGLPLGVTASWSANTISISGTPTVAGTYNYSIPLTGGCGTVNATGTIVVKSVNTVTPVTVSHSVFLNEEIEPIVFFTQGATGIGTPINLPPGLTAVWSGNLITISGIPTTVVGSPFSFTIPLLGGCGNVNATGTICVGPKLPPICGGNISPRPSNAGPNLGSPGCLGSAPNANWFAFQVGEAGTLTFNLHQGNNPPALNNLDVDYICWGPFSDEEMAGGCTKLSDYNAPVAPSNIVGCSYSASPTENITITNASPGDNYVLLITNFSGQPAQFVMTQTNLSTVGAGTTSCDVVCGVALGSTPTSVFPDPPLINEISICDVAVNSYTLHCNFENPPANANALAYKWYLGGLLQPGYTTKSITVTQSGTWRVEVTHPDCGFVSDDSVIIKFGALPVLNQPPTQLGPLGDCNPTFDLTSLIPALLAPLNPADFSVYFFTDYFDALVFDGVPPIIGNITTPSAFPVTTDTVIYVRAQNNTANCLDEADPDVMSFLLDVRCDATATGNTICIGTTGQLTFTGPPNAVVTFTLGSNTYNAPLNASGTYVWTTPSPLFTTTIYTLTNVAVGSNNTPLSSTATITVTNANTVAAASSTPTLCVNTPLTPDITHATTGATGIGAATGLPAGVTASWAANLITISGTPSATGTFNYTIPLTGGCGLVSATGTIIVTPNNTVTAAPSTPTLCVNTVLTAITHTTTGATGIGVATGLPAGVSASWLGSTITISGTPSATGTFNYTIPLTGGCGTVSATGTITVTPDNTVAAASSTPTLCVNTPLTSITHATTGATGIGAATGLPAGVSASWAGDLITISGTPSATGTFNYTIPLTGGCGTFSATGTITVNGINTVSAASITPTLCVNTALTAIT</sequence>
<feature type="signal peptide" evidence="1">
    <location>
        <begin position="1"/>
        <end position="21"/>
    </location>
</feature>
<keyword evidence="1" id="KW-0732">Signal</keyword>
<evidence type="ECO:0000313" key="3">
    <source>
        <dbReference type="Proteomes" id="UP000605990"/>
    </source>
</evidence>
<accession>A0ABR7IYJ6</accession>
<dbReference type="Gene3D" id="2.60.40.10">
    <property type="entry name" value="Immunoglobulins"/>
    <property type="match status" value="3"/>
</dbReference>
<name>A0ABR7IYJ6_9FLAO</name>
<dbReference type="Proteomes" id="UP000605990">
    <property type="component" value="Unassembled WGS sequence"/>
</dbReference>